<proteinExistence type="predicted"/>
<reference evidence="1" key="1">
    <citation type="journal article" date="2015" name="Int. J. Syst. Evol. Microbiol.">
        <title>Rhizobium alvei sp. nov., isolated from a freshwater river.</title>
        <authorList>
            <person name="Sheu S.Y."/>
            <person name="Huang H.W."/>
            <person name="Young C.C."/>
            <person name="Chen W.M."/>
        </authorList>
    </citation>
    <scope>NUCLEOTIDE SEQUENCE</scope>
    <source>
        <strain evidence="1">TNR-22</strain>
    </source>
</reference>
<accession>A0ABT8YJQ5</accession>
<keyword evidence="2" id="KW-1185">Reference proteome</keyword>
<dbReference type="Pfam" id="PF00494">
    <property type="entry name" value="SQS_PSY"/>
    <property type="match status" value="1"/>
</dbReference>
<evidence type="ECO:0000313" key="2">
    <source>
        <dbReference type="Proteomes" id="UP001174932"/>
    </source>
</evidence>
<gene>
    <name evidence="1" type="ORF">Q4481_08000</name>
</gene>
<sequence>MAAASEDPFHHCLTTLRQTDFDRYLACLLLPEDKRGPVAALYAFNAELARVRELVRDPLPGEIRLQWWRDLLEGSAAGDASANPIAAGLMRTIDTFRLPRTPLATMTEARIFDLYDDPMPDRQAFELYAGETASALIQLTALVLDAEAAPSVASAAGHAGIAQLVAGCLLLLPYHRSRHQIYIPGDILAATGLTAETFLAGEERNRIAAAIAAFSGFGRDHLRKARAESSSVKGGVKAAFLPVSLAESVFAKAERAGADLLDRPLHLSPLGRQWRLWRASRRKAF</sequence>
<dbReference type="RefSeq" id="WP_304375805.1">
    <property type="nucleotide sequence ID" value="NZ_JAUOZU010000006.1"/>
</dbReference>
<dbReference type="EMBL" id="JAUOZU010000006">
    <property type="protein sequence ID" value="MDO6963897.1"/>
    <property type="molecule type" value="Genomic_DNA"/>
</dbReference>
<dbReference type="PANTHER" id="PTHR31480">
    <property type="entry name" value="BIFUNCTIONAL LYCOPENE CYCLASE/PHYTOENE SYNTHASE"/>
    <property type="match status" value="1"/>
</dbReference>
<reference evidence="1" key="2">
    <citation type="submission" date="2023-07" db="EMBL/GenBank/DDBJ databases">
        <authorList>
            <person name="Shen H."/>
        </authorList>
    </citation>
    <scope>NUCLEOTIDE SEQUENCE</scope>
    <source>
        <strain evidence="1">TNR-22</strain>
    </source>
</reference>
<dbReference type="InterPro" id="IPR002060">
    <property type="entry name" value="Squ/phyt_synthse"/>
</dbReference>
<dbReference type="SUPFAM" id="SSF48576">
    <property type="entry name" value="Terpenoid synthases"/>
    <property type="match status" value="1"/>
</dbReference>
<dbReference type="Proteomes" id="UP001174932">
    <property type="component" value="Unassembled WGS sequence"/>
</dbReference>
<protein>
    <submittedName>
        <fullName evidence="1">Phytoene/squalene synthase family protein</fullName>
    </submittedName>
</protein>
<dbReference type="InterPro" id="IPR008949">
    <property type="entry name" value="Isoprenoid_synthase_dom_sf"/>
</dbReference>
<organism evidence="1 2">
    <name type="scientific">Rhizobium alvei</name>
    <dbReference type="NCBI Taxonomy" id="1132659"/>
    <lineage>
        <taxon>Bacteria</taxon>
        <taxon>Pseudomonadati</taxon>
        <taxon>Pseudomonadota</taxon>
        <taxon>Alphaproteobacteria</taxon>
        <taxon>Hyphomicrobiales</taxon>
        <taxon>Rhizobiaceae</taxon>
        <taxon>Rhizobium/Agrobacterium group</taxon>
        <taxon>Rhizobium</taxon>
    </lineage>
</organism>
<comment type="caution">
    <text evidence="1">The sequence shown here is derived from an EMBL/GenBank/DDBJ whole genome shotgun (WGS) entry which is preliminary data.</text>
</comment>
<evidence type="ECO:0000313" key="1">
    <source>
        <dbReference type="EMBL" id="MDO6963897.1"/>
    </source>
</evidence>
<name>A0ABT8YJQ5_9HYPH</name>
<dbReference type="Gene3D" id="1.10.600.10">
    <property type="entry name" value="Farnesyl Diphosphate Synthase"/>
    <property type="match status" value="1"/>
</dbReference>